<reference evidence="2 3" key="1">
    <citation type="submission" date="2015-08" db="EMBL/GenBank/DDBJ databases">
        <authorList>
            <person name="Babu N.S."/>
            <person name="Beckwith C.J."/>
            <person name="Beseler K.G."/>
            <person name="Brison A."/>
            <person name="Carone J.V."/>
            <person name="Caskin T.P."/>
            <person name="Diamond M."/>
            <person name="Durham M.E."/>
            <person name="Foxe J.M."/>
            <person name="Go M."/>
            <person name="Henderson B.A."/>
            <person name="Jones I.B."/>
            <person name="McGettigan J.A."/>
            <person name="Micheletti S.J."/>
            <person name="Nasrallah M.E."/>
            <person name="Ortiz D."/>
            <person name="Piller C.R."/>
            <person name="Privatt S.R."/>
            <person name="Schneider S.L."/>
            <person name="Sharp S."/>
            <person name="Smith T.C."/>
            <person name="Stanton J.D."/>
            <person name="Ullery H.E."/>
            <person name="Wilson R.J."/>
            <person name="Serrano M.G."/>
            <person name="Buck G."/>
            <person name="Lee V."/>
            <person name="Wang Y."/>
            <person name="Carvalho R."/>
            <person name="Voegtly L."/>
            <person name="Shi R."/>
            <person name="Duckworth R."/>
            <person name="Johnson A."/>
            <person name="Loviza R."/>
            <person name="Walstead R."/>
            <person name="Shah Z."/>
            <person name="Kiflezghi M."/>
            <person name="Wade K."/>
            <person name="Ball S.L."/>
            <person name="Bradley K.W."/>
            <person name="Asai D.J."/>
            <person name="Bowman C.A."/>
            <person name="Russell D.A."/>
            <person name="Pope W.H."/>
            <person name="Jacobs-Sera D."/>
            <person name="Hendrix R.W."/>
            <person name="Hatfull G.F."/>
        </authorList>
    </citation>
    <scope>NUCLEOTIDE SEQUENCE [LARGE SCALE GENOMIC DNA]</scope>
    <source>
        <strain evidence="2 3">DSM 27648</strain>
    </source>
</reference>
<proteinExistence type="predicted"/>
<keyword evidence="3" id="KW-1185">Reference proteome</keyword>
<dbReference type="Pfam" id="PF12697">
    <property type="entry name" value="Abhydrolase_6"/>
    <property type="match status" value="1"/>
</dbReference>
<dbReference type="InterPro" id="IPR029058">
    <property type="entry name" value="AB_hydrolase_fold"/>
</dbReference>
<dbReference type="PANTHER" id="PTHR37017">
    <property type="entry name" value="AB HYDROLASE-1 DOMAIN-CONTAINING PROTEIN-RELATED"/>
    <property type="match status" value="1"/>
</dbReference>
<dbReference type="RefSeq" id="WP_146655713.1">
    <property type="nucleotide sequence ID" value="NZ_CP012333.1"/>
</dbReference>
<accession>A0A0K1Q401</accession>
<dbReference type="EMBL" id="CP012333">
    <property type="protein sequence ID" value="AKV00115.1"/>
    <property type="molecule type" value="Genomic_DNA"/>
</dbReference>
<dbReference type="AlphaFoldDB" id="A0A0K1Q401"/>
<dbReference type="KEGG" id="llu:AKJ09_06778"/>
<dbReference type="OrthoDB" id="9814966at2"/>
<gene>
    <name evidence="2" type="ORF">AKJ09_06778</name>
</gene>
<dbReference type="Gene3D" id="3.40.50.1820">
    <property type="entry name" value="alpha/beta hydrolase"/>
    <property type="match status" value="1"/>
</dbReference>
<evidence type="ECO:0000259" key="1">
    <source>
        <dbReference type="Pfam" id="PF12697"/>
    </source>
</evidence>
<evidence type="ECO:0000313" key="3">
    <source>
        <dbReference type="Proteomes" id="UP000064967"/>
    </source>
</evidence>
<name>A0A0K1Q401_9BACT</name>
<dbReference type="PATRIC" id="fig|1391654.3.peg.6876"/>
<evidence type="ECO:0000313" key="2">
    <source>
        <dbReference type="EMBL" id="AKV00115.1"/>
    </source>
</evidence>
<dbReference type="SUPFAM" id="SSF53474">
    <property type="entry name" value="alpha/beta-Hydrolases"/>
    <property type="match status" value="1"/>
</dbReference>
<dbReference type="InterPro" id="IPR000073">
    <property type="entry name" value="AB_hydrolase_1"/>
</dbReference>
<sequence length="229" mass="24861">MSTKPSIVFAHGLWADGSCYSKVMDLLRADGYEVISTQNQLNTVEDDAAAVRSSLNRVRSPAVLVGHSYGGTVITAAGTDDRVAALVYICALAPEDGETSQAEQDKHPKTAVFDHVEVVDGRIWLTPSGTAQFCGDLSDEEQKMVWATQGAPLTDLFTQPVPGAAWKTKPSWYIVGTNDQTVHPDLERFVAKRMNARVTELESSHVPMLSQPQRVYEVIRDAAEAVASA</sequence>
<feature type="domain" description="AB hydrolase-1" evidence="1">
    <location>
        <begin position="7"/>
        <end position="217"/>
    </location>
</feature>
<dbReference type="InterPro" id="IPR052897">
    <property type="entry name" value="Sec-Metab_Biosynth_Hydrolase"/>
</dbReference>
<dbReference type="Proteomes" id="UP000064967">
    <property type="component" value="Chromosome"/>
</dbReference>
<protein>
    <submittedName>
        <fullName evidence="2">Putative signal peptide protein</fullName>
    </submittedName>
</protein>
<organism evidence="2 3">
    <name type="scientific">Labilithrix luteola</name>
    <dbReference type="NCBI Taxonomy" id="1391654"/>
    <lineage>
        <taxon>Bacteria</taxon>
        <taxon>Pseudomonadati</taxon>
        <taxon>Myxococcota</taxon>
        <taxon>Polyangia</taxon>
        <taxon>Polyangiales</taxon>
        <taxon>Labilitrichaceae</taxon>
        <taxon>Labilithrix</taxon>
    </lineage>
</organism>
<dbReference type="PANTHER" id="PTHR37017:SF11">
    <property type="entry name" value="ESTERASE_LIPASE_THIOESTERASE DOMAIN-CONTAINING PROTEIN"/>
    <property type="match status" value="1"/>
</dbReference>